<dbReference type="GO" id="GO:0034599">
    <property type="term" value="P:cellular response to oxidative stress"/>
    <property type="evidence" value="ECO:0007669"/>
    <property type="project" value="InterPro"/>
</dbReference>
<dbReference type="Pfam" id="PF00141">
    <property type="entry name" value="peroxidase"/>
    <property type="match status" value="1"/>
</dbReference>
<dbReference type="InterPro" id="IPR044831">
    <property type="entry name" value="Ccp1-like"/>
</dbReference>
<evidence type="ECO:0000256" key="6">
    <source>
        <dbReference type="RuleBase" id="RU004241"/>
    </source>
</evidence>
<dbReference type="AlphaFoldDB" id="A0AAW0D3V1"/>
<sequence length="530" mass="57155">MRRVSSVILAFASTSVFAISSRQWPYTAQVNYAEQLLFESTDLTINCLERDDTTVAAQWIRTAYHDMATHNVHDGTGGLDASIRFELDRAENVGIGMAETLSDFHRLQTRVVGMADLLAMAVVHAYGGCGGPFVPYRAGRVDASAAGVPGVPEPHQDLASHIASFERQGFTQSEMIALVACGHAVGGVRKDDFPTAGLNDDFELFHGAQAYDNTVVTGWLDGTTPNPLVTAANVTMRSDLRIFNSDNNATMTSLASRANFDSTCKSLLERMINAVPSGVTLTDVIDPIENKVGKARLFVSSTSDNLVLTTTLRLVNPADNPQRTITLFWTDRRSPATCPSTGCSVQSASVQRITGSDVNTIFPSGFDLRGITAFRYSFQADINPTSSIAKFWFEIDEHDGSPKTVLDNGGNGYPIDQDEVLYDPLRSTLFTGSSGSREIVTIAVKTNSGSPAVTLTTLNPFTAGPQFIPEVTTLSVPLDTSIVPRAGYTFYTTEISLGTRSFDVRGVVGGNTYVQEVILVETELLGRGDV</sequence>
<evidence type="ECO:0000256" key="5">
    <source>
        <dbReference type="ARBA" id="ARBA00023004"/>
    </source>
</evidence>
<reference evidence="9 10" key="1">
    <citation type="submission" date="2024-01" db="EMBL/GenBank/DDBJ databases">
        <title>A draft genome for a cacao thread blight-causing isolate of Paramarasmius palmivorus.</title>
        <authorList>
            <person name="Baruah I.K."/>
            <person name="Bukari Y."/>
            <person name="Amoako-Attah I."/>
            <person name="Meinhardt L.W."/>
            <person name="Bailey B.A."/>
            <person name="Cohen S.P."/>
        </authorList>
    </citation>
    <scope>NUCLEOTIDE SEQUENCE [LARGE SCALE GENOMIC DNA]</scope>
    <source>
        <strain evidence="9 10">GH-12</strain>
    </source>
</reference>
<evidence type="ECO:0000256" key="4">
    <source>
        <dbReference type="ARBA" id="ARBA00023002"/>
    </source>
</evidence>
<dbReference type="PANTHER" id="PTHR31356:SF53">
    <property type="entry name" value="HEME PEROXIDASE"/>
    <property type="match status" value="1"/>
</dbReference>
<dbReference type="GO" id="GO:0042744">
    <property type="term" value="P:hydrogen peroxide catabolic process"/>
    <property type="evidence" value="ECO:0007669"/>
    <property type="project" value="TreeGrafter"/>
</dbReference>
<feature type="chain" id="PRO_5043110311" description="Peroxidase" evidence="7">
    <location>
        <begin position="19"/>
        <end position="530"/>
    </location>
</feature>
<name>A0AAW0D3V1_9AGAR</name>
<evidence type="ECO:0000256" key="7">
    <source>
        <dbReference type="RuleBase" id="RU363051"/>
    </source>
</evidence>
<dbReference type="GO" id="GO:0000302">
    <property type="term" value="P:response to reactive oxygen species"/>
    <property type="evidence" value="ECO:0007669"/>
    <property type="project" value="TreeGrafter"/>
</dbReference>
<comment type="caution">
    <text evidence="9">The sequence shown here is derived from an EMBL/GenBank/DDBJ whole genome shotgun (WGS) entry which is preliminary data.</text>
</comment>
<dbReference type="PRINTS" id="PR00458">
    <property type="entry name" value="PEROXIDASE"/>
</dbReference>
<evidence type="ECO:0000256" key="3">
    <source>
        <dbReference type="ARBA" id="ARBA00022723"/>
    </source>
</evidence>
<dbReference type="GO" id="GO:0004601">
    <property type="term" value="F:peroxidase activity"/>
    <property type="evidence" value="ECO:0007669"/>
    <property type="project" value="UniProtKB-KW"/>
</dbReference>
<dbReference type="EMBL" id="JAYKXP010000025">
    <property type="protein sequence ID" value="KAK7045468.1"/>
    <property type="molecule type" value="Genomic_DNA"/>
</dbReference>
<dbReference type="Proteomes" id="UP001383192">
    <property type="component" value="Unassembled WGS sequence"/>
</dbReference>
<dbReference type="PROSITE" id="PS50873">
    <property type="entry name" value="PEROXIDASE_4"/>
    <property type="match status" value="1"/>
</dbReference>
<evidence type="ECO:0000313" key="9">
    <source>
        <dbReference type="EMBL" id="KAK7045468.1"/>
    </source>
</evidence>
<keyword evidence="2" id="KW-0349">Heme</keyword>
<dbReference type="Gene3D" id="1.10.420.10">
    <property type="entry name" value="Peroxidase, domain 2"/>
    <property type="match status" value="1"/>
</dbReference>
<evidence type="ECO:0000313" key="10">
    <source>
        <dbReference type="Proteomes" id="UP001383192"/>
    </source>
</evidence>
<keyword evidence="3" id="KW-0479">Metal-binding</keyword>
<dbReference type="GO" id="GO:0046872">
    <property type="term" value="F:metal ion binding"/>
    <property type="evidence" value="ECO:0007669"/>
    <property type="project" value="UniProtKB-UniRule"/>
</dbReference>
<dbReference type="PANTHER" id="PTHR31356">
    <property type="entry name" value="THYLAKOID LUMENAL 29 KDA PROTEIN, CHLOROPLASTIC-RELATED"/>
    <property type="match status" value="1"/>
</dbReference>
<dbReference type="GO" id="GO:0020037">
    <property type="term" value="F:heme binding"/>
    <property type="evidence" value="ECO:0007669"/>
    <property type="project" value="UniProtKB-UniRule"/>
</dbReference>
<evidence type="ECO:0000256" key="1">
    <source>
        <dbReference type="ARBA" id="ARBA00022559"/>
    </source>
</evidence>
<dbReference type="EC" id="1.11.1.-" evidence="7"/>
<comment type="similarity">
    <text evidence="6">Belongs to the peroxidase family.</text>
</comment>
<evidence type="ECO:0000256" key="2">
    <source>
        <dbReference type="ARBA" id="ARBA00022617"/>
    </source>
</evidence>
<proteinExistence type="inferred from homology"/>
<gene>
    <name evidence="9" type="ORF">VNI00_007721</name>
</gene>
<dbReference type="InterPro" id="IPR010255">
    <property type="entry name" value="Haem_peroxidase_sf"/>
</dbReference>
<keyword evidence="1 7" id="KW-0575">Peroxidase</keyword>
<feature type="domain" description="Plant heme peroxidase family profile" evidence="8">
    <location>
        <begin position="111"/>
        <end position="263"/>
    </location>
</feature>
<accession>A0AAW0D3V1</accession>
<keyword evidence="10" id="KW-1185">Reference proteome</keyword>
<protein>
    <recommendedName>
        <fullName evidence="7">Peroxidase</fullName>
        <ecNumber evidence="7">1.11.1.-</ecNumber>
    </recommendedName>
</protein>
<dbReference type="Gene3D" id="1.10.520.10">
    <property type="match status" value="1"/>
</dbReference>
<keyword evidence="4 7" id="KW-0560">Oxidoreductase</keyword>
<dbReference type="SUPFAM" id="SSF48113">
    <property type="entry name" value="Heme-dependent peroxidases"/>
    <property type="match status" value="1"/>
</dbReference>
<keyword evidence="5" id="KW-0408">Iron</keyword>
<keyword evidence="7" id="KW-0732">Signal</keyword>
<evidence type="ECO:0000259" key="8">
    <source>
        <dbReference type="PROSITE" id="PS50873"/>
    </source>
</evidence>
<dbReference type="InterPro" id="IPR002016">
    <property type="entry name" value="Haem_peroxidase"/>
</dbReference>
<organism evidence="9 10">
    <name type="scientific">Paramarasmius palmivorus</name>
    <dbReference type="NCBI Taxonomy" id="297713"/>
    <lineage>
        <taxon>Eukaryota</taxon>
        <taxon>Fungi</taxon>
        <taxon>Dikarya</taxon>
        <taxon>Basidiomycota</taxon>
        <taxon>Agaricomycotina</taxon>
        <taxon>Agaricomycetes</taxon>
        <taxon>Agaricomycetidae</taxon>
        <taxon>Agaricales</taxon>
        <taxon>Marasmiineae</taxon>
        <taxon>Marasmiaceae</taxon>
        <taxon>Paramarasmius</taxon>
    </lineage>
</organism>
<feature type="signal peptide" evidence="7">
    <location>
        <begin position="1"/>
        <end position="18"/>
    </location>
</feature>